<dbReference type="EMBL" id="JAVFKY010000002">
    <property type="protein sequence ID" value="KAK5580357.1"/>
    <property type="molecule type" value="Genomic_DNA"/>
</dbReference>
<sequence length="442" mass="52801">MNLPTYLLKYIIKIICNYINKNSNNYTYKKNEIDQLKKSICLTCWTFFKTLSFHLSVLIICNQCNENQQIKKISRLDEEKEKYQLLKRENIYTMNFIYHYKLNNFSDLSSLNQEIKLFENLKKIIVDRCDLSVIKLIEFNNIKIQDYYLSNHSTNVPISLATNVKEITNLSIAPNNISSLIIDFFKRSIKVKRILEIDYYSPCQIPFEELLPSKVLTCVKNYDLVILTIRDLYYLLKSSPNLKRLSFYICFDNLIYQLTNKKTSPCKCSQLINGANHQFNDDENEHQIWNDKSKENQNEDDDIDQFKFYWDFISNEIKNHTKLTFLKIVNKCLINHDSGSNYQKESSFPKEFIEKFSYPFKMNNSIKAVMFNGFHTPEIYEKIIIKGNKSIFHYHSEFLDHTFQKKIEYKESIENLLSKHHHIKYFLLKDKDNNNYLLNYSK</sequence>
<keyword evidence="2" id="KW-1185">Reference proteome</keyword>
<proteinExistence type="predicted"/>
<dbReference type="Proteomes" id="UP001344447">
    <property type="component" value="Unassembled WGS sequence"/>
</dbReference>
<dbReference type="PANTHER" id="PTHR32556">
    <property type="entry name" value="F-BOX DOMAIN-CONTAINING PROTEIN-RELATED-RELATED"/>
    <property type="match status" value="1"/>
</dbReference>
<reference evidence="1 2" key="1">
    <citation type="submission" date="2023-11" db="EMBL/GenBank/DDBJ databases">
        <title>Dfirmibasis_genome.</title>
        <authorList>
            <person name="Edelbroek B."/>
            <person name="Kjellin J."/>
            <person name="Jerlstrom-Hultqvist J."/>
            <person name="Soderbom F."/>
        </authorList>
    </citation>
    <scope>NUCLEOTIDE SEQUENCE [LARGE SCALE GENOMIC DNA]</scope>
    <source>
        <strain evidence="1 2">TNS-C-14</strain>
    </source>
</reference>
<dbReference type="PANTHER" id="PTHR32556:SF21">
    <property type="entry name" value="F-BOX DOMAIN-CONTAINING PROTEIN"/>
    <property type="match status" value="1"/>
</dbReference>
<comment type="caution">
    <text evidence="1">The sequence shown here is derived from an EMBL/GenBank/DDBJ whole genome shotgun (WGS) entry which is preliminary data.</text>
</comment>
<protein>
    <submittedName>
        <fullName evidence="1">Uncharacterized protein</fullName>
    </submittedName>
</protein>
<accession>A0AAN7YXU5</accession>
<organism evidence="1 2">
    <name type="scientific">Dictyostelium firmibasis</name>
    <dbReference type="NCBI Taxonomy" id="79012"/>
    <lineage>
        <taxon>Eukaryota</taxon>
        <taxon>Amoebozoa</taxon>
        <taxon>Evosea</taxon>
        <taxon>Eumycetozoa</taxon>
        <taxon>Dictyostelia</taxon>
        <taxon>Dictyosteliales</taxon>
        <taxon>Dictyosteliaceae</taxon>
        <taxon>Dictyostelium</taxon>
    </lineage>
</organism>
<gene>
    <name evidence="1" type="ORF">RB653_000373</name>
</gene>
<evidence type="ECO:0000313" key="2">
    <source>
        <dbReference type="Proteomes" id="UP001344447"/>
    </source>
</evidence>
<dbReference type="AlphaFoldDB" id="A0AAN7YXU5"/>
<evidence type="ECO:0000313" key="1">
    <source>
        <dbReference type="EMBL" id="KAK5580357.1"/>
    </source>
</evidence>
<name>A0AAN7YXU5_9MYCE</name>